<evidence type="ECO:0008006" key="5">
    <source>
        <dbReference type="Google" id="ProtNLM"/>
    </source>
</evidence>
<dbReference type="EMBL" id="BSPB01000006">
    <property type="protein sequence ID" value="GLS13741.1"/>
    <property type="molecule type" value="Genomic_DNA"/>
</dbReference>
<dbReference type="PANTHER" id="PTHR42928:SF5">
    <property type="entry name" value="BLR1237 PROTEIN"/>
    <property type="match status" value="1"/>
</dbReference>
<feature type="chain" id="PRO_5045080291" description="Twin-arginine translocation pathway signal" evidence="2">
    <location>
        <begin position="27"/>
        <end position="327"/>
    </location>
</feature>
<dbReference type="InterPro" id="IPR042100">
    <property type="entry name" value="Bug_dom1"/>
</dbReference>
<keyword evidence="4" id="KW-1185">Reference proteome</keyword>
<proteinExistence type="inferred from homology"/>
<dbReference type="InterPro" id="IPR005064">
    <property type="entry name" value="BUG"/>
</dbReference>
<organism evidence="3 4">
    <name type="scientific">Hydrogenophaga electricum</name>
    <dbReference type="NCBI Taxonomy" id="1230953"/>
    <lineage>
        <taxon>Bacteria</taxon>
        <taxon>Pseudomonadati</taxon>
        <taxon>Pseudomonadota</taxon>
        <taxon>Betaproteobacteria</taxon>
        <taxon>Burkholderiales</taxon>
        <taxon>Comamonadaceae</taxon>
        <taxon>Hydrogenophaga</taxon>
    </lineage>
</organism>
<evidence type="ECO:0000313" key="4">
    <source>
        <dbReference type="Proteomes" id="UP001156903"/>
    </source>
</evidence>
<dbReference type="Proteomes" id="UP001156903">
    <property type="component" value="Unassembled WGS sequence"/>
</dbReference>
<sequence>MQRRTTFHALLGLGAAALLATSAAQADSGPAIRILVGFPAGGSSDAIARLLAQGLQQELGRSVMVENKPGAGGQIAAQTLKGAKPDGTTLFLSNSHTVAMIPLTISNPGFDTAKDFAPVAMVAVNPDVFVLNTGVLGKPNAGLRDFAQWVAANPAKGNVGVPAPASAPDFAVGVVARALGADLKSVPYRGDAPIVQDVMAGQVPAGIGSVGAMLQPAKAGKLRIVAVNGTSRLPILPDVPTYAELGIKGYEDMIFNGVFAPAGTPAPVIDSYSAAITKVVKSPEFADKLANLGISAHAGNAADLNARLKATQDFSATMVRNAGYKPQ</sequence>
<dbReference type="RefSeq" id="WP_284307067.1">
    <property type="nucleotide sequence ID" value="NZ_BSPB01000006.1"/>
</dbReference>
<dbReference type="Gene3D" id="3.40.190.150">
    <property type="entry name" value="Bordetella uptake gene, domain 1"/>
    <property type="match status" value="1"/>
</dbReference>
<gene>
    <name evidence="3" type="ORF">GCM10007935_11710</name>
</gene>
<protein>
    <recommendedName>
        <fullName evidence="5">Twin-arginine translocation pathway signal</fullName>
    </recommendedName>
</protein>
<feature type="signal peptide" evidence="2">
    <location>
        <begin position="1"/>
        <end position="26"/>
    </location>
</feature>
<evidence type="ECO:0000256" key="2">
    <source>
        <dbReference type="SAM" id="SignalP"/>
    </source>
</evidence>
<name>A0ABQ6C0G2_9BURK</name>
<dbReference type="Gene3D" id="3.40.190.10">
    <property type="entry name" value="Periplasmic binding protein-like II"/>
    <property type="match status" value="1"/>
</dbReference>
<dbReference type="PANTHER" id="PTHR42928">
    <property type="entry name" value="TRICARBOXYLATE-BINDING PROTEIN"/>
    <property type="match status" value="1"/>
</dbReference>
<comment type="similarity">
    <text evidence="1">Belongs to the UPF0065 (bug) family.</text>
</comment>
<keyword evidence="2" id="KW-0732">Signal</keyword>
<accession>A0ABQ6C0G2</accession>
<reference evidence="4" key="1">
    <citation type="journal article" date="2019" name="Int. J. Syst. Evol. Microbiol.">
        <title>The Global Catalogue of Microorganisms (GCM) 10K type strain sequencing project: providing services to taxonomists for standard genome sequencing and annotation.</title>
        <authorList>
            <consortium name="The Broad Institute Genomics Platform"/>
            <consortium name="The Broad Institute Genome Sequencing Center for Infectious Disease"/>
            <person name="Wu L."/>
            <person name="Ma J."/>
        </authorList>
    </citation>
    <scope>NUCLEOTIDE SEQUENCE [LARGE SCALE GENOMIC DNA]</scope>
    <source>
        <strain evidence="4">NBRC 109341</strain>
    </source>
</reference>
<evidence type="ECO:0000313" key="3">
    <source>
        <dbReference type="EMBL" id="GLS13741.1"/>
    </source>
</evidence>
<dbReference type="SUPFAM" id="SSF53850">
    <property type="entry name" value="Periplasmic binding protein-like II"/>
    <property type="match status" value="1"/>
</dbReference>
<dbReference type="PIRSF" id="PIRSF017082">
    <property type="entry name" value="YflP"/>
    <property type="match status" value="1"/>
</dbReference>
<comment type="caution">
    <text evidence="3">The sequence shown here is derived from an EMBL/GenBank/DDBJ whole genome shotgun (WGS) entry which is preliminary data.</text>
</comment>
<evidence type="ECO:0000256" key="1">
    <source>
        <dbReference type="ARBA" id="ARBA00006987"/>
    </source>
</evidence>
<dbReference type="Pfam" id="PF03401">
    <property type="entry name" value="TctC"/>
    <property type="match status" value="1"/>
</dbReference>